<dbReference type="SMART" id="SM00824">
    <property type="entry name" value="PKS_TE"/>
    <property type="match status" value="1"/>
</dbReference>
<dbReference type="PANTHER" id="PTHR11487">
    <property type="entry name" value="THIOESTERASE"/>
    <property type="match status" value="1"/>
</dbReference>
<dbReference type="RefSeq" id="WP_086787526.1">
    <property type="nucleotide sequence ID" value="NZ_JAGIOO010000001.1"/>
</dbReference>
<dbReference type="Gene3D" id="3.40.50.1820">
    <property type="entry name" value="alpha/beta hydrolase"/>
    <property type="match status" value="1"/>
</dbReference>
<dbReference type="InterPro" id="IPR029058">
    <property type="entry name" value="AB_hydrolase_fold"/>
</dbReference>
<evidence type="ECO:0000259" key="3">
    <source>
        <dbReference type="SMART" id="SM00824"/>
    </source>
</evidence>
<keyword evidence="2" id="KW-0378">Hydrolase</keyword>
<dbReference type="PANTHER" id="PTHR11487:SF0">
    <property type="entry name" value="S-ACYL FATTY ACID SYNTHASE THIOESTERASE, MEDIUM CHAIN"/>
    <property type="match status" value="1"/>
</dbReference>
<comment type="caution">
    <text evidence="4">The sequence shown here is derived from an EMBL/GenBank/DDBJ whole genome shotgun (WGS) entry which is preliminary data.</text>
</comment>
<dbReference type="InterPro" id="IPR001031">
    <property type="entry name" value="Thioesterase"/>
</dbReference>
<evidence type="ECO:0000256" key="1">
    <source>
        <dbReference type="ARBA" id="ARBA00007169"/>
    </source>
</evidence>
<feature type="domain" description="Thioesterase TesA-like" evidence="3">
    <location>
        <begin position="20"/>
        <end position="238"/>
    </location>
</feature>
<reference evidence="4 5" key="1">
    <citation type="submission" date="2021-03" db="EMBL/GenBank/DDBJ databases">
        <title>Sequencing the genomes of 1000 actinobacteria strains.</title>
        <authorList>
            <person name="Klenk H.-P."/>
        </authorList>
    </citation>
    <scope>NUCLEOTIDE SEQUENCE [LARGE SCALE GENOMIC DNA]</scope>
    <source>
        <strain evidence="4 5">DSM 44580</strain>
    </source>
</reference>
<dbReference type="EMBL" id="JAGIOO010000001">
    <property type="protein sequence ID" value="MBP2473455.1"/>
    <property type="molecule type" value="Genomic_DNA"/>
</dbReference>
<accession>A0ABS5ACM8</accession>
<dbReference type="Pfam" id="PF00975">
    <property type="entry name" value="Thioesterase"/>
    <property type="match status" value="1"/>
</dbReference>
<dbReference type="InterPro" id="IPR020802">
    <property type="entry name" value="TesA-like"/>
</dbReference>
<dbReference type="InterPro" id="IPR012223">
    <property type="entry name" value="TEII"/>
</dbReference>
<organism evidence="4 5">
    <name type="scientific">Crossiella equi</name>
    <dbReference type="NCBI Taxonomy" id="130796"/>
    <lineage>
        <taxon>Bacteria</taxon>
        <taxon>Bacillati</taxon>
        <taxon>Actinomycetota</taxon>
        <taxon>Actinomycetes</taxon>
        <taxon>Pseudonocardiales</taxon>
        <taxon>Pseudonocardiaceae</taxon>
        <taxon>Crossiella</taxon>
    </lineage>
</organism>
<keyword evidence="5" id="KW-1185">Reference proteome</keyword>
<sequence length="252" mass="27858">MTGPWVRCYESRPQARLRLFCFPHAGGTASAYRLWPPLLPAGVEMLAVQYPGREERFSETLLTNMDDLVEELVAGIRAELDRPFVFFGHSMGAAVAYETALALHRLGLPAPQRLVVSGKEAPEHVEFGEVHLRTDDGLVEQLVGLGGTGTAVLEHPELRELLLPIVRADYQLIETYRPSPGPVLSCPVTAFVGDEDPELTVDQARDWNKVTTGEFDLQVFSGDHFYLMDGRAQVVAALNRRLPLAPSWPSTP</sequence>
<evidence type="ECO:0000313" key="4">
    <source>
        <dbReference type="EMBL" id="MBP2473455.1"/>
    </source>
</evidence>
<comment type="similarity">
    <text evidence="1">Belongs to the thioesterase family.</text>
</comment>
<dbReference type="Proteomes" id="UP001519363">
    <property type="component" value="Unassembled WGS sequence"/>
</dbReference>
<gene>
    <name evidence="4" type="ORF">JOF53_002327</name>
</gene>
<evidence type="ECO:0000256" key="2">
    <source>
        <dbReference type="ARBA" id="ARBA00022801"/>
    </source>
</evidence>
<dbReference type="SUPFAM" id="SSF53474">
    <property type="entry name" value="alpha/beta-Hydrolases"/>
    <property type="match status" value="1"/>
</dbReference>
<evidence type="ECO:0000313" key="5">
    <source>
        <dbReference type="Proteomes" id="UP001519363"/>
    </source>
</evidence>
<protein>
    <submittedName>
        <fullName evidence="4">Surfactin synthase thioesterase subunit</fullName>
    </submittedName>
</protein>
<name>A0ABS5ACM8_9PSEU</name>
<proteinExistence type="inferred from homology"/>